<feature type="domain" description="Glycosyltransferase 2-like" evidence="3">
    <location>
        <begin position="6"/>
        <end position="108"/>
    </location>
</feature>
<dbReference type="InterPro" id="IPR029044">
    <property type="entry name" value="Nucleotide-diphossugar_trans"/>
</dbReference>
<evidence type="ECO:0000313" key="4">
    <source>
        <dbReference type="EMBL" id="KAA2370724.1"/>
    </source>
</evidence>
<dbReference type="CDD" id="cd00761">
    <property type="entry name" value="Glyco_tranf_GTA_type"/>
    <property type="match status" value="1"/>
</dbReference>
<evidence type="ECO:0000256" key="2">
    <source>
        <dbReference type="ARBA" id="ARBA00022679"/>
    </source>
</evidence>
<dbReference type="AlphaFoldDB" id="A0A5B3GAU9"/>
<name>A0A5B3GAU9_9BACT</name>
<dbReference type="PANTHER" id="PTHR22916">
    <property type="entry name" value="GLYCOSYLTRANSFERASE"/>
    <property type="match status" value="1"/>
</dbReference>
<comment type="caution">
    <text evidence="4">The sequence shown here is derived from an EMBL/GenBank/DDBJ whole genome shotgun (WGS) entry which is preliminary data.</text>
</comment>
<dbReference type="Pfam" id="PF00535">
    <property type="entry name" value="Glycos_transf_2"/>
    <property type="match status" value="1"/>
</dbReference>
<evidence type="ECO:0000313" key="5">
    <source>
        <dbReference type="Proteomes" id="UP000323567"/>
    </source>
</evidence>
<reference evidence="4 5" key="1">
    <citation type="journal article" date="2019" name="Nat. Med.">
        <title>A library of human gut bacterial isolates paired with longitudinal multiomics data enables mechanistic microbiome research.</title>
        <authorList>
            <person name="Poyet M."/>
            <person name="Groussin M."/>
            <person name="Gibbons S.M."/>
            <person name="Avila-Pacheco J."/>
            <person name="Jiang X."/>
            <person name="Kearney S.M."/>
            <person name="Perrotta A.R."/>
            <person name="Berdy B."/>
            <person name="Zhao S."/>
            <person name="Lieberman T.D."/>
            <person name="Swanson P.K."/>
            <person name="Smith M."/>
            <person name="Roesemann S."/>
            <person name="Alexander J.E."/>
            <person name="Rich S.A."/>
            <person name="Livny J."/>
            <person name="Vlamakis H."/>
            <person name="Clish C."/>
            <person name="Bullock K."/>
            <person name="Deik A."/>
            <person name="Scott J."/>
            <person name="Pierce K.A."/>
            <person name="Xavier R.J."/>
            <person name="Alm E.J."/>
        </authorList>
    </citation>
    <scope>NUCLEOTIDE SEQUENCE [LARGE SCALE GENOMIC DNA]</scope>
    <source>
        <strain evidence="4 5">BIOML-A2</strain>
    </source>
</reference>
<keyword evidence="2 4" id="KW-0808">Transferase</keyword>
<evidence type="ECO:0000256" key="1">
    <source>
        <dbReference type="ARBA" id="ARBA00022676"/>
    </source>
</evidence>
<accession>A0A5B3GAU9</accession>
<dbReference type="SUPFAM" id="SSF53448">
    <property type="entry name" value="Nucleotide-diphospho-sugar transferases"/>
    <property type="match status" value="1"/>
</dbReference>
<gene>
    <name evidence="4" type="ORF">F2Y13_05710</name>
</gene>
<organism evidence="4 5">
    <name type="scientific">Alistipes shahii</name>
    <dbReference type="NCBI Taxonomy" id="328814"/>
    <lineage>
        <taxon>Bacteria</taxon>
        <taxon>Pseudomonadati</taxon>
        <taxon>Bacteroidota</taxon>
        <taxon>Bacteroidia</taxon>
        <taxon>Bacteroidales</taxon>
        <taxon>Rikenellaceae</taxon>
        <taxon>Alistipes</taxon>
    </lineage>
</organism>
<dbReference type="PANTHER" id="PTHR22916:SF51">
    <property type="entry name" value="GLYCOSYLTRANSFERASE EPSH-RELATED"/>
    <property type="match status" value="1"/>
</dbReference>
<dbReference type="Gene3D" id="3.90.550.10">
    <property type="entry name" value="Spore Coat Polysaccharide Biosynthesis Protein SpsA, Chain A"/>
    <property type="match status" value="1"/>
</dbReference>
<sequence length="318" mass="36848">MQPKFSVVMPVYNVEKYLRNSIQSILNQTISDYELILVDDGSPDNCPKICDEYAAQYPQVRVVHQKNVGLSSARNAGFAIAKGEFVYFPDSDDIIHPDTLDYFKRVIETVPNVKYIISDFQDVTEEEAFKAAGYDHGIEIYSRSQIQVLFLKRQIRILAPGSLLNINWYKDNNLTFENNPYGEDQLFIWKALLHVDEVVHIKKPLYNYLHRPGSIMTASGVQKIIKAYPFFLDLQNLYQRSENAAPFVKKYLLPFWVRGILHSSAKIISYSEYKLVLVTFEANKHCTTLKSYPSIIVRTLSHSYFLSKRIFYLVNKFL</sequence>
<keyword evidence="1" id="KW-0328">Glycosyltransferase</keyword>
<dbReference type="GO" id="GO:0016758">
    <property type="term" value="F:hexosyltransferase activity"/>
    <property type="evidence" value="ECO:0007669"/>
    <property type="project" value="UniProtKB-ARBA"/>
</dbReference>
<protein>
    <submittedName>
        <fullName evidence="4">Glycosyltransferase</fullName>
    </submittedName>
</protein>
<evidence type="ECO:0000259" key="3">
    <source>
        <dbReference type="Pfam" id="PF00535"/>
    </source>
</evidence>
<dbReference type="InterPro" id="IPR001173">
    <property type="entry name" value="Glyco_trans_2-like"/>
</dbReference>
<dbReference type="RefSeq" id="WP_149887181.1">
    <property type="nucleotide sequence ID" value="NZ_CAUCFE010000013.1"/>
</dbReference>
<proteinExistence type="predicted"/>
<dbReference type="EMBL" id="VVXK01000006">
    <property type="protein sequence ID" value="KAA2370724.1"/>
    <property type="molecule type" value="Genomic_DNA"/>
</dbReference>
<dbReference type="Proteomes" id="UP000323567">
    <property type="component" value="Unassembled WGS sequence"/>
</dbReference>